<dbReference type="EMBL" id="VAHF01000007">
    <property type="protein sequence ID" value="TXG57995.1"/>
    <property type="molecule type" value="Genomic_DNA"/>
</dbReference>
<accession>A0A5C7HMQ3</accession>
<protein>
    <submittedName>
        <fullName evidence="2">Uncharacterized protein</fullName>
    </submittedName>
</protein>
<dbReference type="Proteomes" id="UP000323000">
    <property type="component" value="Chromosome 7"/>
</dbReference>
<organism evidence="2 3">
    <name type="scientific">Acer yangbiense</name>
    <dbReference type="NCBI Taxonomy" id="1000413"/>
    <lineage>
        <taxon>Eukaryota</taxon>
        <taxon>Viridiplantae</taxon>
        <taxon>Streptophyta</taxon>
        <taxon>Embryophyta</taxon>
        <taxon>Tracheophyta</taxon>
        <taxon>Spermatophyta</taxon>
        <taxon>Magnoliopsida</taxon>
        <taxon>eudicotyledons</taxon>
        <taxon>Gunneridae</taxon>
        <taxon>Pentapetalae</taxon>
        <taxon>rosids</taxon>
        <taxon>malvids</taxon>
        <taxon>Sapindales</taxon>
        <taxon>Sapindaceae</taxon>
        <taxon>Hippocastanoideae</taxon>
        <taxon>Acereae</taxon>
        <taxon>Acer</taxon>
    </lineage>
</organism>
<reference evidence="3" key="1">
    <citation type="journal article" date="2019" name="Gigascience">
        <title>De novo genome assembly of the endangered Acer yangbiense, a plant species with extremely small populations endemic to Yunnan Province, China.</title>
        <authorList>
            <person name="Yang J."/>
            <person name="Wariss H.M."/>
            <person name="Tao L."/>
            <person name="Zhang R."/>
            <person name="Yun Q."/>
            <person name="Hollingsworth P."/>
            <person name="Dao Z."/>
            <person name="Luo G."/>
            <person name="Guo H."/>
            <person name="Ma Y."/>
            <person name="Sun W."/>
        </authorList>
    </citation>
    <scope>NUCLEOTIDE SEQUENCE [LARGE SCALE GENOMIC DNA]</scope>
    <source>
        <strain evidence="3">cv. Malutang</strain>
    </source>
</reference>
<keyword evidence="3" id="KW-1185">Reference proteome</keyword>
<feature type="region of interest" description="Disordered" evidence="1">
    <location>
        <begin position="211"/>
        <end position="237"/>
    </location>
</feature>
<proteinExistence type="predicted"/>
<dbReference type="AlphaFoldDB" id="A0A5C7HMQ3"/>
<dbReference type="OrthoDB" id="424823at2759"/>
<gene>
    <name evidence="2" type="ORF">EZV62_015824</name>
</gene>
<evidence type="ECO:0000313" key="2">
    <source>
        <dbReference type="EMBL" id="TXG57995.1"/>
    </source>
</evidence>
<evidence type="ECO:0000313" key="3">
    <source>
        <dbReference type="Proteomes" id="UP000323000"/>
    </source>
</evidence>
<comment type="caution">
    <text evidence="2">The sequence shown here is derived from an EMBL/GenBank/DDBJ whole genome shotgun (WGS) entry which is preliminary data.</text>
</comment>
<evidence type="ECO:0000256" key="1">
    <source>
        <dbReference type="SAM" id="MobiDB-lite"/>
    </source>
</evidence>
<sequence length="255" mass="28139">MDQNGDRETVLHRRCVVEGKISVTSLPNLNNVGQFEMTWRKEDLLSLNESIGIIRGKESGRGIMLESKTVEGSTMIMKEAKRGGSNKNNNNSYGTEKMIGLVKEQNGLYHLDEFSGQNKDKQRDLFLLDLSTQTPIIPDLVTTYPQTANLDLSIVPSELVESSCPIVTTPQLARNILPPSEPTQSQGATRSSQVYTRREAPFLQLVKHQESDTNLGTDKGAKKIEVNSNPKTDKGGVSGSTCSTKIIFLLMLGWV</sequence>
<name>A0A5C7HMQ3_9ROSI</name>